<accession>A0A375BCD3</accession>
<gene>
    <name evidence="2" type="ORF">CBM2586_A11005</name>
</gene>
<sequence length="120" mass="13018">MNHHPLRLRARLALSFPWVSSEASHCIAFCPRFSTETPCARRPEPGEARLAMAKPHVFVVGSTKGTVYGALRLILTAQSPRHLTVSVHRLSHNRKLSTIRSGNDAPDPSPSSGASPACKV</sequence>
<protein>
    <submittedName>
        <fullName evidence="2">Uncharacterized protein</fullName>
    </submittedName>
</protein>
<evidence type="ECO:0000313" key="2">
    <source>
        <dbReference type="EMBL" id="SOY41321.1"/>
    </source>
</evidence>
<dbReference type="AlphaFoldDB" id="A0A375BCD3"/>
<comment type="caution">
    <text evidence="2">The sequence shown here is derived from an EMBL/GenBank/DDBJ whole genome shotgun (WGS) entry which is preliminary data.</text>
</comment>
<dbReference type="EMBL" id="OFSN01000001">
    <property type="protein sequence ID" value="SOY41321.1"/>
    <property type="molecule type" value="Genomic_DNA"/>
</dbReference>
<feature type="region of interest" description="Disordered" evidence="1">
    <location>
        <begin position="94"/>
        <end position="120"/>
    </location>
</feature>
<dbReference type="Proteomes" id="UP000257016">
    <property type="component" value="Unassembled WGS sequence"/>
</dbReference>
<evidence type="ECO:0000256" key="1">
    <source>
        <dbReference type="SAM" id="MobiDB-lite"/>
    </source>
</evidence>
<feature type="compositionally biased region" description="Low complexity" evidence="1">
    <location>
        <begin position="101"/>
        <end position="120"/>
    </location>
</feature>
<organism evidence="2">
    <name type="scientific">Cupriavidus taiwanensis</name>
    <dbReference type="NCBI Taxonomy" id="164546"/>
    <lineage>
        <taxon>Bacteria</taxon>
        <taxon>Pseudomonadati</taxon>
        <taxon>Pseudomonadota</taxon>
        <taxon>Betaproteobacteria</taxon>
        <taxon>Burkholderiales</taxon>
        <taxon>Burkholderiaceae</taxon>
        <taxon>Cupriavidus</taxon>
    </lineage>
</organism>
<proteinExistence type="predicted"/>
<reference evidence="2" key="1">
    <citation type="submission" date="2018-01" db="EMBL/GenBank/DDBJ databases">
        <authorList>
            <person name="Clerissi C."/>
        </authorList>
    </citation>
    <scope>NUCLEOTIDE SEQUENCE</scope>
    <source>
        <strain evidence="2">Cupriavidus taiwanensis LMG 19430</strain>
    </source>
</reference>
<name>A0A375BCD3_9BURK</name>